<evidence type="ECO:0000313" key="3">
    <source>
        <dbReference type="Proteomes" id="UP001204746"/>
    </source>
</evidence>
<gene>
    <name evidence="2" type="ORF">NP777_45415</name>
</gene>
<dbReference type="EMBL" id="JANIAA010000074">
    <property type="protein sequence ID" value="MCQ8195335.1"/>
    <property type="molecule type" value="Genomic_DNA"/>
</dbReference>
<keyword evidence="3" id="KW-1185">Reference proteome</keyword>
<reference evidence="2 3" key="1">
    <citation type="submission" date="2022-07" db="EMBL/GenBank/DDBJ databases">
        <authorList>
            <person name="Phongsopitanun W."/>
            <person name="Tanasupawat S."/>
        </authorList>
    </citation>
    <scope>NUCLEOTIDE SEQUENCE [LARGE SCALE GENOMIC DNA]</scope>
    <source>
        <strain evidence="2 3">RCU-064</strain>
    </source>
</reference>
<dbReference type="Proteomes" id="UP001204746">
    <property type="component" value="Unassembled WGS sequence"/>
</dbReference>
<protein>
    <submittedName>
        <fullName evidence="2">Uncharacterized protein</fullName>
    </submittedName>
</protein>
<sequence length="63" mass="7002">MKRLLRGDARRSVVDPGSVDRPELIDWYAHIGAAHRTRNGTAAGSVASRPPNGRRPPHHHKDM</sequence>
<proteinExistence type="predicted"/>
<name>A0ABT1VD67_9ACTN</name>
<feature type="region of interest" description="Disordered" evidence="1">
    <location>
        <begin position="37"/>
        <end position="63"/>
    </location>
</feature>
<comment type="caution">
    <text evidence="2">The sequence shown here is derived from an EMBL/GenBank/DDBJ whole genome shotgun (WGS) entry which is preliminary data.</text>
</comment>
<evidence type="ECO:0000313" key="2">
    <source>
        <dbReference type="EMBL" id="MCQ8195335.1"/>
    </source>
</evidence>
<dbReference type="RefSeq" id="WP_256656065.1">
    <property type="nucleotide sequence ID" value="NZ_JANIAA010000074.1"/>
</dbReference>
<accession>A0ABT1VD67</accession>
<organism evidence="2 3">
    <name type="scientific">Streptomyces rugosispiralis</name>
    <dbReference type="NCBI Taxonomy" id="2967341"/>
    <lineage>
        <taxon>Bacteria</taxon>
        <taxon>Bacillati</taxon>
        <taxon>Actinomycetota</taxon>
        <taxon>Actinomycetes</taxon>
        <taxon>Kitasatosporales</taxon>
        <taxon>Streptomycetaceae</taxon>
        <taxon>Streptomyces</taxon>
    </lineage>
</organism>
<evidence type="ECO:0000256" key="1">
    <source>
        <dbReference type="SAM" id="MobiDB-lite"/>
    </source>
</evidence>